<name>A0A1G8H4P0_9BACI</name>
<feature type="transmembrane region" description="Helical" evidence="1">
    <location>
        <begin position="222"/>
        <end position="241"/>
    </location>
</feature>
<protein>
    <recommendedName>
        <fullName evidence="4">Voltage-dependent anion channel</fullName>
    </recommendedName>
</protein>
<keyword evidence="3" id="KW-1185">Reference proteome</keyword>
<feature type="transmembrane region" description="Helical" evidence="1">
    <location>
        <begin position="181"/>
        <end position="202"/>
    </location>
</feature>
<evidence type="ECO:0000256" key="1">
    <source>
        <dbReference type="SAM" id="Phobius"/>
    </source>
</evidence>
<organism evidence="2 3">
    <name type="scientific">Alteribacillus persepolensis</name>
    <dbReference type="NCBI Taxonomy" id="568899"/>
    <lineage>
        <taxon>Bacteria</taxon>
        <taxon>Bacillati</taxon>
        <taxon>Bacillota</taxon>
        <taxon>Bacilli</taxon>
        <taxon>Bacillales</taxon>
        <taxon>Bacillaceae</taxon>
        <taxon>Alteribacillus</taxon>
    </lineage>
</organism>
<proteinExistence type="predicted"/>
<feature type="transmembrane region" description="Helical" evidence="1">
    <location>
        <begin position="110"/>
        <end position="134"/>
    </location>
</feature>
<dbReference type="EMBL" id="FNDK01000018">
    <property type="protein sequence ID" value="SDI01586.1"/>
    <property type="molecule type" value="Genomic_DNA"/>
</dbReference>
<keyword evidence="1" id="KW-0812">Transmembrane</keyword>
<feature type="transmembrane region" description="Helical" evidence="1">
    <location>
        <begin position="289"/>
        <end position="308"/>
    </location>
</feature>
<keyword evidence="1" id="KW-0472">Membrane</keyword>
<feature type="transmembrane region" description="Helical" evidence="1">
    <location>
        <begin position="320"/>
        <end position="339"/>
    </location>
</feature>
<feature type="transmembrane region" description="Helical" evidence="1">
    <location>
        <begin position="48"/>
        <end position="71"/>
    </location>
</feature>
<dbReference type="STRING" id="568899.SAMN05192534_11853"/>
<dbReference type="Proteomes" id="UP000199163">
    <property type="component" value="Unassembled WGS sequence"/>
</dbReference>
<accession>A0A1G8H4P0</accession>
<evidence type="ECO:0000313" key="2">
    <source>
        <dbReference type="EMBL" id="SDI01586.1"/>
    </source>
</evidence>
<gene>
    <name evidence="2" type="ORF">SAMN05192534_11853</name>
</gene>
<feature type="transmembrane region" description="Helical" evidence="1">
    <location>
        <begin position="23"/>
        <end position="42"/>
    </location>
</feature>
<keyword evidence="1" id="KW-1133">Transmembrane helix</keyword>
<dbReference type="AlphaFoldDB" id="A0A1G8H4P0"/>
<reference evidence="2 3" key="1">
    <citation type="submission" date="2016-10" db="EMBL/GenBank/DDBJ databases">
        <authorList>
            <person name="de Groot N.N."/>
        </authorList>
    </citation>
    <scope>NUCLEOTIDE SEQUENCE [LARGE SCALE GENOMIC DNA]</scope>
    <source>
        <strain evidence="2 3">DSM 21632</strain>
    </source>
</reference>
<evidence type="ECO:0000313" key="3">
    <source>
        <dbReference type="Proteomes" id="UP000199163"/>
    </source>
</evidence>
<sequence length="364" mass="41602">MLFGFILSVSLFFYQKYLKNEQLPAPAGAAIMAIGIFIYGGLHEVPLLSLYGEILVMGLAVIWILFVTYIMKTVKAHRFREQFLQNPVDTFAIGTWIAGTSMLLNVSDQYFHGLWPLFFFIGGANVLLYFWYMYQCAHSFWRIVTTSAKNNVHGVLLLATVSTQSIAILLVNMYPVGLPKWGNVLFISLGLLFYGVSVWFLIRKYVFTYEWNIADDWKNTNCIVHGALSITGVAAWMTEAYPTSAIVVIWGCAFMSFIFIEAIEVWRAFQRCRRYGIVQGVWQYDVSQWSRNFTFGMLYLFTASFAALEETIFQSVREVILSAGPWVLLGLLMMEMMLFGKDTVKRIKQESADVLQNDVSKHSM</sequence>
<feature type="transmembrane region" description="Helical" evidence="1">
    <location>
        <begin position="155"/>
        <end position="175"/>
    </location>
</feature>
<feature type="transmembrane region" description="Helical" evidence="1">
    <location>
        <begin position="247"/>
        <end position="269"/>
    </location>
</feature>
<evidence type="ECO:0008006" key="4">
    <source>
        <dbReference type="Google" id="ProtNLM"/>
    </source>
</evidence>